<dbReference type="InterPro" id="IPR006108">
    <property type="entry name" value="3HC_DH_C"/>
</dbReference>
<keyword evidence="2 7" id="KW-0413">Isomerase</keyword>
<keyword evidence="3" id="KW-0456">Lyase</keyword>
<dbReference type="EC" id="5.3.3.8" evidence="7"/>
<protein>
    <submittedName>
        <fullName evidence="7">Fatty acid oxidation complex subunit alpha</fullName>
        <ecNumber evidence="7">5.3.3.8</ecNumber>
    </submittedName>
</protein>
<keyword evidence="1" id="KW-0560">Oxidoreductase</keyword>
<evidence type="ECO:0000259" key="5">
    <source>
        <dbReference type="Pfam" id="PF00725"/>
    </source>
</evidence>
<dbReference type="EMBL" id="CAJZAH010000001">
    <property type="protein sequence ID" value="CAG9167104.1"/>
    <property type="molecule type" value="Genomic_DNA"/>
</dbReference>
<dbReference type="PANTHER" id="PTHR23309">
    <property type="entry name" value="3-HYDROXYACYL-COA DEHYROGENASE"/>
    <property type="match status" value="1"/>
</dbReference>
<dbReference type="InterPro" id="IPR036291">
    <property type="entry name" value="NAD(P)-bd_dom_sf"/>
</dbReference>
<evidence type="ECO:0000313" key="8">
    <source>
        <dbReference type="Proteomes" id="UP000721236"/>
    </source>
</evidence>
<dbReference type="Proteomes" id="UP000721236">
    <property type="component" value="Unassembled WGS sequence"/>
</dbReference>
<evidence type="ECO:0000256" key="1">
    <source>
        <dbReference type="ARBA" id="ARBA00023002"/>
    </source>
</evidence>
<evidence type="ECO:0000256" key="2">
    <source>
        <dbReference type="ARBA" id="ARBA00023235"/>
    </source>
</evidence>
<evidence type="ECO:0000256" key="4">
    <source>
        <dbReference type="ARBA" id="ARBA00023268"/>
    </source>
</evidence>
<proteinExistence type="predicted"/>
<dbReference type="Pfam" id="PF00725">
    <property type="entry name" value="3HCDH"/>
    <property type="match status" value="2"/>
</dbReference>
<dbReference type="InterPro" id="IPR006176">
    <property type="entry name" value="3-OHacyl-CoA_DH_NAD-bd"/>
</dbReference>
<organism evidence="7 8">
    <name type="scientific">Cupriavidus respiraculi</name>
    <dbReference type="NCBI Taxonomy" id="195930"/>
    <lineage>
        <taxon>Bacteria</taxon>
        <taxon>Pseudomonadati</taxon>
        <taxon>Pseudomonadota</taxon>
        <taxon>Betaproteobacteria</taxon>
        <taxon>Burkholderiales</taxon>
        <taxon>Burkholderiaceae</taxon>
        <taxon>Cupriavidus</taxon>
    </lineage>
</organism>
<sequence length="447" mass="48295">MQGADNNIASQVAGDAQRHLAIAAREAAGAADLPGGADRAIRRIGVVGAGTMGTGIAMTFASAGYPVTLVETGEQALERGLQTIRRNYAGTVAKGKLDAGEMEARIGRIRGATSLDALADSDLIVEAVFEDMEVKRAVFERLDRIARPGAILASNTSRLDIDAIARMTSRPADVLGLHFFSPAHVMKLLEVVRGVATAPEVIRTSMRIAREVGKVAVLVGVCDGFVGNRMVSPYTREAHFLLEEGASPQQVDQALERFGMAMGPLRMGDLAGLDISWAARKRQAPTRPAHLRYCRVADRLCESGRLGQKTGAGFYRYEPGSRVPIPDPEVERIIEACAAQSGIARAPVTDEEIVERTIYALVNEGARILEEGIARRGGDIDLIYVNGYGFPAARGGPMFHADTVGLDRVLERIRAFHRQHGELWTPAPLLERLVAERRPISTYQAVR</sequence>
<feature type="domain" description="3-hydroxyacyl-CoA dehydrogenase C-terminal" evidence="5">
    <location>
        <begin position="353"/>
        <end position="438"/>
    </location>
</feature>
<feature type="domain" description="3-hydroxyacyl-CoA dehydrogenase NAD binding" evidence="6">
    <location>
        <begin position="44"/>
        <end position="220"/>
    </location>
</feature>
<dbReference type="Pfam" id="PF02737">
    <property type="entry name" value="3HCDH_N"/>
    <property type="match status" value="1"/>
</dbReference>
<gene>
    <name evidence="7" type="primary">fadB_1</name>
    <name evidence="7" type="ORF">LMG21510_00653</name>
</gene>
<evidence type="ECO:0000313" key="7">
    <source>
        <dbReference type="EMBL" id="CAG9167104.1"/>
    </source>
</evidence>
<evidence type="ECO:0000259" key="6">
    <source>
        <dbReference type="Pfam" id="PF02737"/>
    </source>
</evidence>
<evidence type="ECO:0000256" key="3">
    <source>
        <dbReference type="ARBA" id="ARBA00023239"/>
    </source>
</evidence>
<dbReference type="Gene3D" id="1.10.1040.50">
    <property type="match status" value="1"/>
</dbReference>
<dbReference type="GO" id="GO:0004165">
    <property type="term" value="F:delta(3)-delta(2)-enoyl-CoA isomerase activity"/>
    <property type="evidence" value="ECO:0007669"/>
    <property type="project" value="UniProtKB-EC"/>
</dbReference>
<dbReference type="SUPFAM" id="SSF48179">
    <property type="entry name" value="6-phosphogluconate dehydrogenase C-terminal domain-like"/>
    <property type="match status" value="2"/>
</dbReference>
<comment type="caution">
    <text evidence="7">The sequence shown here is derived from an EMBL/GenBank/DDBJ whole genome shotgun (WGS) entry which is preliminary data.</text>
</comment>
<dbReference type="RefSeq" id="WP_377747338.1">
    <property type="nucleotide sequence ID" value="NZ_CAJZAH010000001.1"/>
</dbReference>
<dbReference type="PANTHER" id="PTHR23309:SF51">
    <property type="entry name" value="3-HYDROXYACYL-COA DEHYDROGENASE-RELATED"/>
    <property type="match status" value="1"/>
</dbReference>
<keyword evidence="4" id="KW-0511">Multifunctional enzyme</keyword>
<reference evidence="7 8" key="1">
    <citation type="submission" date="2021-08" db="EMBL/GenBank/DDBJ databases">
        <authorList>
            <person name="Peeters C."/>
        </authorList>
    </citation>
    <scope>NUCLEOTIDE SEQUENCE [LARGE SCALE GENOMIC DNA]</scope>
    <source>
        <strain evidence="7 8">LMG 21510</strain>
    </source>
</reference>
<dbReference type="Gene3D" id="3.40.50.720">
    <property type="entry name" value="NAD(P)-binding Rossmann-like Domain"/>
    <property type="match status" value="1"/>
</dbReference>
<keyword evidence="8" id="KW-1185">Reference proteome</keyword>
<dbReference type="SUPFAM" id="SSF51735">
    <property type="entry name" value="NAD(P)-binding Rossmann-fold domains"/>
    <property type="match status" value="1"/>
</dbReference>
<accession>A0ABM8WIB2</accession>
<dbReference type="InterPro" id="IPR008927">
    <property type="entry name" value="6-PGluconate_DH-like_C_sf"/>
</dbReference>
<feature type="domain" description="3-hydroxyacyl-CoA dehydrogenase C-terminal" evidence="5">
    <location>
        <begin position="224"/>
        <end position="317"/>
    </location>
</feature>
<name>A0ABM8WIB2_9BURK</name>